<evidence type="ECO:0000313" key="2">
    <source>
        <dbReference type="Proteomes" id="UP001595814"/>
    </source>
</evidence>
<dbReference type="EMBL" id="JBHSAW010000003">
    <property type="protein sequence ID" value="MFC4094695.1"/>
    <property type="molecule type" value="Genomic_DNA"/>
</dbReference>
<name>A0ABV8JJX1_9FLAO</name>
<proteinExistence type="predicted"/>
<evidence type="ECO:0008006" key="3">
    <source>
        <dbReference type="Google" id="ProtNLM"/>
    </source>
</evidence>
<sequence length="186" mass="21325">MKKDELDILFENLQGEFDVENPSREHEKRFLEKLSSHQRTIPIKAKRTNWWKPFSIAACILLVGIFTFLNLTSSSSIDEQVAEISPEVSKTEFYFASLIEEQLTELKNASSPETKQLVDDAMNQLTKLEHDYKGLEQDLVNGGNSKLILSAMITNFQTRIDLLQDVLARIESIKKPENYDDENSTI</sequence>
<reference evidence="2" key="1">
    <citation type="journal article" date="2019" name="Int. J. Syst. Evol. Microbiol.">
        <title>The Global Catalogue of Microorganisms (GCM) 10K type strain sequencing project: providing services to taxonomists for standard genome sequencing and annotation.</title>
        <authorList>
            <consortium name="The Broad Institute Genomics Platform"/>
            <consortium name="The Broad Institute Genome Sequencing Center for Infectious Disease"/>
            <person name="Wu L."/>
            <person name="Ma J."/>
        </authorList>
    </citation>
    <scope>NUCLEOTIDE SEQUENCE [LARGE SCALE GENOMIC DNA]</scope>
    <source>
        <strain evidence="2">CECT 7477</strain>
    </source>
</reference>
<dbReference type="RefSeq" id="WP_192462370.1">
    <property type="nucleotide sequence ID" value="NZ_JACYFJ010000003.1"/>
</dbReference>
<evidence type="ECO:0000313" key="1">
    <source>
        <dbReference type="EMBL" id="MFC4094695.1"/>
    </source>
</evidence>
<organism evidence="1 2">
    <name type="scientific">Euzebyella saccharophila</name>
    <dbReference type="NCBI Taxonomy" id="679664"/>
    <lineage>
        <taxon>Bacteria</taxon>
        <taxon>Pseudomonadati</taxon>
        <taxon>Bacteroidota</taxon>
        <taxon>Flavobacteriia</taxon>
        <taxon>Flavobacteriales</taxon>
        <taxon>Flavobacteriaceae</taxon>
        <taxon>Euzebyella</taxon>
    </lineage>
</organism>
<keyword evidence="2" id="KW-1185">Reference proteome</keyword>
<protein>
    <recommendedName>
        <fullName evidence="3">DUF4179 domain-containing protein</fullName>
    </recommendedName>
</protein>
<accession>A0ABV8JJX1</accession>
<comment type="caution">
    <text evidence="1">The sequence shown here is derived from an EMBL/GenBank/DDBJ whole genome shotgun (WGS) entry which is preliminary data.</text>
</comment>
<dbReference type="Proteomes" id="UP001595814">
    <property type="component" value="Unassembled WGS sequence"/>
</dbReference>
<gene>
    <name evidence="1" type="ORF">ACFOUT_02340</name>
</gene>